<name>A0AAV4IHT8_9GAST</name>
<keyword evidence="2" id="KW-1185">Reference proteome</keyword>
<keyword evidence="1" id="KW-0548">Nucleotidyltransferase</keyword>
<protein>
    <submittedName>
        <fullName evidence="1">RNA-directed DNA polymerase from mobile element jockey-like</fullName>
    </submittedName>
</protein>
<organism evidence="1 2">
    <name type="scientific">Elysia marginata</name>
    <dbReference type="NCBI Taxonomy" id="1093978"/>
    <lineage>
        <taxon>Eukaryota</taxon>
        <taxon>Metazoa</taxon>
        <taxon>Spiralia</taxon>
        <taxon>Lophotrochozoa</taxon>
        <taxon>Mollusca</taxon>
        <taxon>Gastropoda</taxon>
        <taxon>Heterobranchia</taxon>
        <taxon>Euthyneura</taxon>
        <taxon>Panpulmonata</taxon>
        <taxon>Sacoglossa</taxon>
        <taxon>Placobranchoidea</taxon>
        <taxon>Plakobranchidae</taxon>
        <taxon>Elysia</taxon>
    </lineage>
</organism>
<dbReference type="Proteomes" id="UP000762676">
    <property type="component" value="Unassembled WGS sequence"/>
</dbReference>
<evidence type="ECO:0000313" key="1">
    <source>
        <dbReference type="EMBL" id="GFS09435.1"/>
    </source>
</evidence>
<dbReference type="AlphaFoldDB" id="A0AAV4IHT8"/>
<reference evidence="1 2" key="1">
    <citation type="journal article" date="2021" name="Elife">
        <title>Chloroplast acquisition without the gene transfer in kleptoplastic sea slugs, Plakobranchus ocellatus.</title>
        <authorList>
            <person name="Maeda T."/>
            <person name="Takahashi S."/>
            <person name="Yoshida T."/>
            <person name="Shimamura S."/>
            <person name="Takaki Y."/>
            <person name="Nagai Y."/>
            <person name="Toyoda A."/>
            <person name="Suzuki Y."/>
            <person name="Arimoto A."/>
            <person name="Ishii H."/>
            <person name="Satoh N."/>
            <person name="Nishiyama T."/>
            <person name="Hasebe M."/>
            <person name="Maruyama T."/>
            <person name="Minagawa J."/>
            <person name="Obokata J."/>
            <person name="Shigenobu S."/>
        </authorList>
    </citation>
    <scope>NUCLEOTIDE SEQUENCE [LARGE SCALE GENOMIC DNA]</scope>
</reference>
<dbReference type="GO" id="GO:0003964">
    <property type="term" value="F:RNA-directed DNA polymerase activity"/>
    <property type="evidence" value="ECO:0007669"/>
    <property type="project" value="UniProtKB-KW"/>
</dbReference>
<dbReference type="EMBL" id="BMAT01009595">
    <property type="protein sequence ID" value="GFS09435.1"/>
    <property type="molecule type" value="Genomic_DNA"/>
</dbReference>
<comment type="caution">
    <text evidence="1">The sequence shown here is derived from an EMBL/GenBank/DDBJ whole genome shotgun (WGS) entry which is preliminary data.</text>
</comment>
<evidence type="ECO:0000313" key="2">
    <source>
        <dbReference type="Proteomes" id="UP000762676"/>
    </source>
</evidence>
<keyword evidence="1" id="KW-0808">Transferase</keyword>
<sequence>MKINIKLKIPRRKSTKAAKYDVSQLKNEELQRKYAVEVKNRFECLMLENCTHEANEKNFNNIRDFLKTAVTETNESMLSKAERERKQAWMKEEILELMQEKRKYKGTEKYKELDRQVRKEFIEAKEDWLNYNCYLIEELSKDNKPRQCMKKSRNLQAIK</sequence>
<proteinExistence type="predicted"/>
<accession>A0AAV4IHT8</accession>
<keyword evidence="1" id="KW-0695">RNA-directed DNA polymerase</keyword>
<gene>
    <name evidence="1" type="ORF">ElyMa_004782200</name>
</gene>